<evidence type="ECO:0000256" key="3">
    <source>
        <dbReference type="ARBA" id="ARBA00022617"/>
    </source>
</evidence>
<evidence type="ECO:0000256" key="6">
    <source>
        <dbReference type="ARBA" id="ARBA00022982"/>
    </source>
</evidence>
<dbReference type="Pfam" id="PF00034">
    <property type="entry name" value="Cytochrom_C"/>
    <property type="match status" value="2"/>
</dbReference>
<evidence type="ECO:0000259" key="11">
    <source>
        <dbReference type="PROSITE" id="PS51007"/>
    </source>
</evidence>
<dbReference type="STRING" id="493.BWD07_00470"/>
<comment type="PTM">
    <text evidence="8">Binds 2 heme c groups covalently per subunit.</text>
</comment>
<dbReference type="PANTHER" id="PTHR33751">
    <property type="entry name" value="CBB3-TYPE CYTOCHROME C OXIDASE SUBUNIT FIXP"/>
    <property type="match status" value="1"/>
</dbReference>
<evidence type="ECO:0000256" key="8">
    <source>
        <dbReference type="PIRSR" id="PIRSR000005-1"/>
    </source>
</evidence>
<feature type="binding site" description="axial binding residue" evidence="9">
    <location>
        <position position="186"/>
    </location>
    <ligand>
        <name>heme c</name>
        <dbReference type="ChEBI" id="CHEBI:61717"/>
        <label>2</label>
    </ligand>
    <ligandPart>
        <name>Fe</name>
        <dbReference type="ChEBI" id="CHEBI:18248"/>
    </ligandPart>
</feature>
<feature type="binding site" description="covalent" evidence="8">
    <location>
        <position position="140"/>
    </location>
    <ligand>
        <name>heme c</name>
        <dbReference type="ChEBI" id="CHEBI:61717"/>
        <label>2</label>
    </ligand>
</feature>
<dbReference type="AlphaFoldDB" id="A0A1X3D0G8"/>
<proteinExistence type="predicted"/>
<dbReference type="OrthoDB" id="9773456at2"/>
<protein>
    <submittedName>
        <fullName evidence="12">Cytochrome</fullName>
    </submittedName>
</protein>
<organism evidence="12 13">
    <name type="scientific">Neisseria canis</name>
    <dbReference type="NCBI Taxonomy" id="493"/>
    <lineage>
        <taxon>Bacteria</taxon>
        <taxon>Pseudomonadati</taxon>
        <taxon>Pseudomonadota</taxon>
        <taxon>Betaproteobacteria</taxon>
        <taxon>Neisseriales</taxon>
        <taxon>Neisseriaceae</taxon>
        <taxon>Neisseria</taxon>
    </lineage>
</organism>
<dbReference type="GO" id="GO:0042597">
    <property type="term" value="C:periplasmic space"/>
    <property type="evidence" value="ECO:0007669"/>
    <property type="project" value="UniProtKB-SubCell"/>
</dbReference>
<name>A0A1X3D0G8_9NEIS</name>
<evidence type="ECO:0000256" key="7">
    <source>
        <dbReference type="ARBA" id="ARBA00023004"/>
    </source>
</evidence>
<keyword evidence="2" id="KW-0813">Transport</keyword>
<reference evidence="12 13" key="1">
    <citation type="submission" date="2018-12" db="EMBL/GenBank/DDBJ databases">
        <authorList>
            <consortium name="Pathogen Informatics"/>
        </authorList>
    </citation>
    <scope>NUCLEOTIDE SEQUENCE [LARGE SCALE GENOMIC DNA]</scope>
    <source>
        <strain evidence="12 13">NCTC10296</strain>
    </source>
</reference>
<accession>A0A1X3D0G8</accession>
<dbReference type="InterPro" id="IPR036909">
    <property type="entry name" value="Cyt_c-like_dom_sf"/>
</dbReference>
<comment type="subcellular location">
    <subcellularLocation>
        <location evidence="1">Periplasm</location>
    </subcellularLocation>
</comment>
<dbReference type="RefSeq" id="WP_085415411.1">
    <property type="nucleotide sequence ID" value="NZ_CAUJPY010000002.1"/>
</dbReference>
<dbReference type="KEGG" id="nci:NCTC10296_00348"/>
<gene>
    <name evidence="12" type="primary">cc4</name>
    <name evidence="12" type="ORF">NCTC10296_00348</name>
</gene>
<keyword evidence="5" id="KW-0574">Periplasm</keyword>
<evidence type="ECO:0000256" key="9">
    <source>
        <dbReference type="PIRSR" id="PIRSR000005-2"/>
    </source>
</evidence>
<dbReference type="EMBL" id="LR134313">
    <property type="protein sequence ID" value="VEE99454.1"/>
    <property type="molecule type" value="Genomic_DNA"/>
</dbReference>
<evidence type="ECO:0000256" key="1">
    <source>
        <dbReference type="ARBA" id="ARBA00004418"/>
    </source>
</evidence>
<evidence type="ECO:0000313" key="12">
    <source>
        <dbReference type="EMBL" id="VEE99454.1"/>
    </source>
</evidence>
<dbReference type="GO" id="GO:0020037">
    <property type="term" value="F:heme binding"/>
    <property type="evidence" value="ECO:0007669"/>
    <property type="project" value="InterPro"/>
</dbReference>
<evidence type="ECO:0000256" key="10">
    <source>
        <dbReference type="SAM" id="SignalP"/>
    </source>
</evidence>
<dbReference type="GO" id="GO:0009055">
    <property type="term" value="F:electron transfer activity"/>
    <property type="evidence" value="ECO:0007669"/>
    <property type="project" value="InterPro"/>
</dbReference>
<evidence type="ECO:0000256" key="2">
    <source>
        <dbReference type="ARBA" id="ARBA00022448"/>
    </source>
</evidence>
<keyword evidence="4 9" id="KW-0479">Metal-binding</keyword>
<keyword evidence="13" id="KW-1185">Reference proteome</keyword>
<feature type="binding site" description="covalent" evidence="8">
    <location>
        <position position="38"/>
    </location>
    <ligand>
        <name>heme c</name>
        <dbReference type="ChEBI" id="CHEBI:61717"/>
        <label>1</label>
    </ligand>
</feature>
<dbReference type="InterPro" id="IPR009056">
    <property type="entry name" value="Cyt_c-like_dom"/>
</dbReference>
<dbReference type="PIRSF" id="PIRSF000005">
    <property type="entry name" value="Cytochrome_c4"/>
    <property type="match status" value="1"/>
</dbReference>
<evidence type="ECO:0000256" key="5">
    <source>
        <dbReference type="ARBA" id="ARBA00022764"/>
    </source>
</evidence>
<dbReference type="PANTHER" id="PTHR33751:SF9">
    <property type="entry name" value="CYTOCHROME C4"/>
    <property type="match status" value="1"/>
</dbReference>
<feature type="binding site" description="covalent" evidence="8">
    <location>
        <position position="35"/>
    </location>
    <ligand>
        <name>heme c</name>
        <dbReference type="ChEBI" id="CHEBI:61717"/>
        <label>1</label>
    </ligand>
</feature>
<dbReference type="GO" id="GO:0005506">
    <property type="term" value="F:iron ion binding"/>
    <property type="evidence" value="ECO:0007669"/>
    <property type="project" value="InterPro"/>
</dbReference>
<dbReference type="Gene3D" id="1.10.760.10">
    <property type="entry name" value="Cytochrome c-like domain"/>
    <property type="match status" value="2"/>
</dbReference>
<feature type="binding site" description="axial binding residue" evidence="9">
    <location>
        <position position="39"/>
    </location>
    <ligand>
        <name>heme c</name>
        <dbReference type="ChEBI" id="CHEBI:61717"/>
        <label>1</label>
    </ligand>
    <ligandPart>
        <name>Fe</name>
        <dbReference type="ChEBI" id="CHEBI:18248"/>
    </ligandPart>
</feature>
<feature type="binding site" description="axial binding residue" evidence="9">
    <location>
        <position position="141"/>
    </location>
    <ligand>
        <name>heme c</name>
        <dbReference type="ChEBI" id="CHEBI:61717"/>
        <label>2</label>
    </ligand>
    <ligandPart>
        <name>Fe</name>
        <dbReference type="ChEBI" id="CHEBI:18248"/>
    </ligandPart>
</feature>
<keyword evidence="10" id="KW-0732">Signal</keyword>
<dbReference type="Proteomes" id="UP000279284">
    <property type="component" value="Chromosome"/>
</dbReference>
<keyword evidence="7 9" id="KW-0408">Iron</keyword>
<feature type="binding site" description="covalent" evidence="8">
    <location>
        <position position="137"/>
    </location>
    <ligand>
        <name>heme c</name>
        <dbReference type="ChEBI" id="CHEBI:61717"/>
        <label>2</label>
    </ligand>
</feature>
<feature type="domain" description="Cytochrome c" evidence="11">
    <location>
        <begin position="22"/>
        <end position="106"/>
    </location>
</feature>
<keyword evidence="3 8" id="KW-0349">Heme</keyword>
<dbReference type="PROSITE" id="PS51007">
    <property type="entry name" value="CYTC"/>
    <property type="match status" value="2"/>
</dbReference>
<dbReference type="InterPro" id="IPR050597">
    <property type="entry name" value="Cytochrome_c_Oxidase_Subunit"/>
</dbReference>
<feature type="chain" id="PRO_5030037559" evidence="10">
    <location>
        <begin position="19"/>
        <end position="209"/>
    </location>
</feature>
<dbReference type="InterPro" id="IPR024167">
    <property type="entry name" value="Cytochrome_c4-like"/>
</dbReference>
<evidence type="ECO:0000256" key="4">
    <source>
        <dbReference type="ARBA" id="ARBA00022723"/>
    </source>
</evidence>
<evidence type="ECO:0000313" key="13">
    <source>
        <dbReference type="Proteomes" id="UP000279284"/>
    </source>
</evidence>
<feature type="signal peptide" evidence="10">
    <location>
        <begin position="1"/>
        <end position="18"/>
    </location>
</feature>
<dbReference type="SUPFAM" id="SSF46626">
    <property type="entry name" value="Cytochrome c"/>
    <property type="match status" value="2"/>
</dbReference>
<keyword evidence="6" id="KW-0249">Electron transport</keyword>
<feature type="domain" description="Cytochrome c" evidence="11">
    <location>
        <begin position="116"/>
        <end position="209"/>
    </location>
</feature>
<sequence length="209" mass="22241">MKRITLLALSVLACGVSAAPKADVAKGKEIAATLCSSCHATDGNSGIAAYPRLAAQMPNYIEKHARDIRDGKRTWGKAEEMRVSPGISTLTDEQIRDVAAFFATQYSKAGEVHPKENPELGAKLFRGGLAEKGIPACMSCHGPNGAGMPAGGTDTLAFPRIGGQHKEYVVEQLKAYQSGVRKNAMMEDVAKRLSAEEMNAVGNFIQGLH</sequence>